<dbReference type="Gramene" id="Aco025627.1.mrna1">
    <property type="protein sequence ID" value="Aco025627.1.mrna1"/>
    <property type="gene ID" value="Aco025627.1.path1"/>
</dbReference>
<dbReference type="InterPro" id="IPR032675">
    <property type="entry name" value="LRR_dom_sf"/>
</dbReference>
<dbReference type="Pfam" id="PF00646">
    <property type="entry name" value="F-box"/>
    <property type="match status" value="1"/>
</dbReference>
<dbReference type="OrthoDB" id="1163429at2759"/>
<evidence type="ECO:0000313" key="4">
    <source>
        <dbReference type="RefSeq" id="XP_020083262.1"/>
    </source>
</evidence>
<dbReference type="SUPFAM" id="SSF81383">
    <property type="entry name" value="F-box domain"/>
    <property type="match status" value="1"/>
</dbReference>
<evidence type="ECO:0000313" key="3">
    <source>
        <dbReference type="Proteomes" id="UP000515123"/>
    </source>
</evidence>
<reference evidence="3" key="1">
    <citation type="journal article" date="2015" name="Nat. Genet.">
        <title>The pineapple genome and the evolution of CAM photosynthesis.</title>
        <authorList>
            <person name="Ming R."/>
            <person name="VanBuren R."/>
            <person name="Wai C.M."/>
            <person name="Tang H."/>
            <person name="Schatz M.C."/>
            <person name="Bowers J.E."/>
            <person name="Lyons E."/>
            <person name="Wang M.L."/>
            <person name="Chen J."/>
            <person name="Biggers E."/>
            <person name="Zhang J."/>
            <person name="Huang L."/>
            <person name="Zhang L."/>
            <person name="Miao W."/>
            <person name="Zhang J."/>
            <person name="Ye Z."/>
            <person name="Miao C."/>
            <person name="Lin Z."/>
            <person name="Wang H."/>
            <person name="Zhou H."/>
            <person name="Yim W.C."/>
            <person name="Priest H.D."/>
            <person name="Zheng C."/>
            <person name="Woodhouse M."/>
            <person name="Edger P.P."/>
            <person name="Guyot R."/>
            <person name="Guo H.B."/>
            <person name="Guo H."/>
            <person name="Zheng G."/>
            <person name="Singh R."/>
            <person name="Sharma A."/>
            <person name="Min X."/>
            <person name="Zheng Y."/>
            <person name="Lee H."/>
            <person name="Gurtowski J."/>
            <person name="Sedlazeck F.J."/>
            <person name="Harkess A."/>
            <person name="McKain M.R."/>
            <person name="Liao Z."/>
            <person name="Fang J."/>
            <person name="Liu J."/>
            <person name="Zhang X."/>
            <person name="Zhang Q."/>
            <person name="Hu W."/>
            <person name="Qin Y."/>
            <person name="Wang K."/>
            <person name="Chen L.Y."/>
            <person name="Shirley N."/>
            <person name="Lin Y.R."/>
            <person name="Liu L.Y."/>
            <person name="Hernandez A.G."/>
            <person name="Wright C.L."/>
            <person name="Bulone V."/>
            <person name="Tuskan G.A."/>
            <person name="Heath K."/>
            <person name="Zee F."/>
            <person name="Moore P.H."/>
            <person name="Sunkar R."/>
            <person name="Leebens-Mack J.H."/>
            <person name="Mockler T."/>
            <person name="Bennetzen J.L."/>
            <person name="Freeling M."/>
            <person name="Sankoff D."/>
            <person name="Paterson A.H."/>
            <person name="Zhu X."/>
            <person name="Yang X."/>
            <person name="Smith J.A."/>
            <person name="Cushman J.C."/>
            <person name="Paull R.E."/>
            <person name="Yu Q."/>
        </authorList>
    </citation>
    <scope>NUCLEOTIDE SEQUENCE [LARGE SCALE GENOMIC DNA]</scope>
    <source>
        <strain evidence="3">cv. F153</strain>
    </source>
</reference>
<accession>A0A6P5EIM1</accession>
<dbReference type="InterPro" id="IPR001810">
    <property type="entry name" value="F-box_dom"/>
</dbReference>
<name>A0A6P5EIM1_ANACO</name>
<proteinExistence type="predicted"/>
<keyword evidence="3" id="KW-1185">Reference proteome</keyword>
<dbReference type="Pfam" id="PF24758">
    <property type="entry name" value="LRR_At5g56370"/>
    <property type="match status" value="1"/>
</dbReference>
<dbReference type="PANTHER" id="PTHR31639:SF100">
    <property type="entry name" value="OS07G0160500 PROTEIN"/>
    <property type="match status" value="1"/>
</dbReference>
<feature type="domain" description="F-box" evidence="1">
    <location>
        <begin position="4"/>
        <end position="41"/>
    </location>
</feature>
<dbReference type="Gene3D" id="3.80.10.10">
    <property type="entry name" value="Ribonuclease Inhibitor"/>
    <property type="match status" value="1"/>
</dbReference>
<organism evidence="3 4">
    <name type="scientific">Ananas comosus</name>
    <name type="common">Pineapple</name>
    <name type="synonym">Ananas ananas</name>
    <dbReference type="NCBI Taxonomy" id="4615"/>
    <lineage>
        <taxon>Eukaryota</taxon>
        <taxon>Viridiplantae</taxon>
        <taxon>Streptophyta</taxon>
        <taxon>Embryophyta</taxon>
        <taxon>Tracheophyta</taxon>
        <taxon>Spermatophyta</taxon>
        <taxon>Magnoliopsida</taxon>
        <taxon>Liliopsida</taxon>
        <taxon>Poales</taxon>
        <taxon>Bromeliaceae</taxon>
        <taxon>Bromelioideae</taxon>
        <taxon>Ananas</taxon>
    </lineage>
</organism>
<dbReference type="SUPFAM" id="SSF52047">
    <property type="entry name" value="RNI-like"/>
    <property type="match status" value="1"/>
</dbReference>
<protein>
    <submittedName>
        <fullName evidence="4">Uncharacterized protein LOC109706708 isoform X1</fullName>
    </submittedName>
</protein>
<gene>
    <name evidence="4" type="primary">LOC109706708</name>
</gene>
<dbReference type="Proteomes" id="UP000515123">
    <property type="component" value="Linkage group 2"/>
</dbReference>
<evidence type="ECO:0000259" key="1">
    <source>
        <dbReference type="Pfam" id="PF00646"/>
    </source>
</evidence>
<reference evidence="4" key="2">
    <citation type="submission" date="2025-08" db="UniProtKB">
        <authorList>
            <consortium name="RefSeq"/>
        </authorList>
    </citation>
    <scope>IDENTIFICATION</scope>
    <source>
        <tissue evidence="4">Leaf</tissue>
    </source>
</reference>
<sequence>MDPISALHDGILAKIVSLLPLKRMLRTSLLSRRWRLVWTTVPAFDFTDAADDNVNVYISRIDSCLEHLSASPSCMTIPSIVFPAIQDSDVVDRWIRFAAAHSVQRLKFAMWMDYTPPIPFTLPLSLFQLCRGLTALDISSCEIPGVLEPVISPAFPSLRSLSLFEVTIADPRAFFAQCPAIERLTVELLNEADLLPASAFRSCPLISTLRLAYCTVPRETPSAGPPAFPSLRSLELDYARVAAPQSLLNSCPVIAELTIRNPVPEGFAFRLDPRHTVSTLRIFGPTVLPFSLPSSSFRTLVLFDLEIANPPALIRAFQGLELLSLDSVLFETGADSGIQVRAPRMRHLMVQDSEELGTIVVADTPQLCRLFYWGDIRYLGVFDRAVPKLEEAFLHCTVKNPYGGKYHLWKNLMQPLSHVRLLSVNWWFICEFMQGCPVGSERLIFDKLKEFHWWPVFKKYAVATFEKWYTKRLSPIVVLSLLDFLECCPNIQHLCIVSTNAVPESPPPVVPSAKENEDEFLIMMENSIDLNQTEGLQIVQRVPNIGQSSLPQLKKFTMHQFSGGPGDMCLLYFVGLKGCALQHIHLYYVKGSRGATHRIQSTVCHYFSTCSPHAILQFSKCSSDENCPRHAELCMYEFYE</sequence>
<dbReference type="RefSeq" id="XP_020083262.1">
    <property type="nucleotide sequence ID" value="XM_020227673.1"/>
</dbReference>
<feature type="domain" description="F-box/LRR-repeat protein 15/At3g58940/PEG3-like LRR" evidence="2">
    <location>
        <begin position="91"/>
        <end position="187"/>
    </location>
</feature>
<dbReference type="PANTHER" id="PTHR31639">
    <property type="entry name" value="F-BOX PROTEIN-LIKE"/>
    <property type="match status" value="1"/>
</dbReference>
<dbReference type="InterPro" id="IPR055411">
    <property type="entry name" value="LRR_FXL15/At3g58940/PEG3-like"/>
</dbReference>
<evidence type="ECO:0000259" key="2">
    <source>
        <dbReference type="Pfam" id="PF24758"/>
    </source>
</evidence>
<dbReference type="AlphaFoldDB" id="A0A6P5EIM1"/>
<dbReference type="InterPro" id="IPR036047">
    <property type="entry name" value="F-box-like_dom_sf"/>
</dbReference>
<dbReference type="GeneID" id="109706708"/>